<sequence length="51" mass="6035">MLSAVTTFLLWLLPKLYTPPETFEAGVMMYTNLYYIIRLWVNFIHTPLALK</sequence>
<accession>A0ABW3K773</accession>
<protein>
    <submittedName>
        <fullName evidence="1">Uncharacterized protein</fullName>
    </submittedName>
</protein>
<gene>
    <name evidence="1" type="ORF">ACFQ21_17355</name>
</gene>
<proteinExistence type="predicted"/>
<dbReference type="EMBL" id="JBHTKA010000007">
    <property type="protein sequence ID" value="MFD1001098.1"/>
    <property type="molecule type" value="Genomic_DNA"/>
</dbReference>
<dbReference type="RefSeq" id="WP_377580548.1">
    <property type="nucleotide sequence ID" value="NZ_JBHTKA010000007.1"/>
</dbReference>
<reference evidence="2" key="1">
    <citation type="journal article" date="2019" name="Int. J. Syst. Evol. Microbiol.">
        <title>The Global Catalogue of Microorganisms (GCM) 10K type strain sequencing project: providing services to taxonomists for standard genome sequencing and annotation.</title>
        <authorList>
            <consortium name="The Broad Institute Genomics Platform"/>
            <consortium name="The Broad Institute Genome Sequencing Center for Infectious Disease"/>
            <person name="Wu L."/>
            <person name="Ma J."/>
        </authorList>
    </citation>
    <scope>NUCLEOTIDE SEQUENCE [LARGE SCALE GENOMIC DNA]</scope>
    <source>
        <strain evidence="2">CCUG 58938</strain>
    </source>
</reference>
<comment type="caution">
    <text evidence="1">The sequence shown here is derived from an EMBL/GenBank/DDBJ whole genome shotgun (WGS) entry which is preliminary data.</text>
</comment>
<evidence type="ECO:0000313" key="1">
    <source>
        <dbReference type="EMBL" id="MFD1001098.1"/>
    </source>
</evidence>
<dbReference type="Proteomes" id="UP001597112">
    <property type="component" value="Unassembled WGS sequence"/>
</dbReference>
<name>A0ABW3K773_9BACT</name>
<keyword evidence="2" id="KW-1185">Reference proteome</keyword>
<evidence type="ECO:0000313" key="2">
    <source>
        <dbReference type="Proteomes" id="UP001597112"/>
    </source>
</evidence>
<organism evidence="1 2">
    <name type="scientific">Ohtaekwangia kribbensis</name>
    <dbReference type="NCBI Taxonomy" id="688913"/>
    <lineage>
        <taxon>Bacteria</taxon>
        <taxon>Pseudomonadati</taxon>
        <taxon>Bacteroidota</taxon>
        <taxon>Cytophagia</taxon>
        <taxon>Cytophagales</taxon>
        <taxon>Fulvivirgaceae</taxon>
        <taxon>Ohtaekwangia</taxon>
    </lineage>
</organism>